<evidence type="ECO:0000313" key="2">
    <source>
        <dbReference type="EMBL" id="RLN04580.1"/>
    </source>
</evidence>
<gene>
    <name evidence="2" type="ORF">C2845_PM13G04820</name>
</gene>
<dbReference type="STRING" id="4540.A0A3L6RJ92"/>
<dbReference type="InterPro" id="IPR032675">
    <property type="entry name" value="LRR_dom_sf"/>
</dbReference>
<dbReference type="SUPFAM" id="SSF81383">
    <property type="entry name" value="F-box domain"/>
    <property type="match status" value="1"/>
</dbReference>
<dbReference type="InterPro" id="IPR001810">
    <property type="entry name" value="F-box_dom"/>
</dbReference>
<evidence type="ECO:0000313" key="3">
    <source>
        <dbReference type="Proteomes" id="UP000275267"/>
    </source>
</evidence>
<reference evidence="3" key="1">
    <citation type="journal article" date="2019" name="Nat. Commun.">
        <title>The genome of broomcorn millet.</title>
        <authorList>
            <person name="Zou C."/>
            <person name="Miki D."/>
            <person name="Li D."/>
            <person name="Tang Q."/>
            <person name="Xiao L."/>
            <person name="Rajput S."/>
            <person name="Deng P."/>
            <person name="Jia W."/>
            <person name="Huang R."/>
            <person name="Zhang M."/>
            <person name="Sun Y."/>
            <person name="Hu J."/>
            <person name="Fu X."/>
            <person name="Schnable P.S."/>
            <person name="Li F."/>
            <person name="Zhang H."/>
            <person name="Feng B."/>
            <person name="Zhu X."/>
            <person name="Liu R."/>
            <person name="Schnable J.C."/>
            <person name="Zhu J.-K."/>
            <person name="Zhang H."/>
        </authorList>
    </citation>
    <scope>NUCLEOTIDE SEQUENCE [LARGE SCALE GENOMIC DNA]</scope>
</reference>
<sequence length="583" mass="65363">MPPKVTKRWVPVNRAEGASRERVAVGGNLAADHRRSVLPAPPLHHRLVPPKSTAPLKSTMRWVAVNHAGEAPASRGLKGSDPDADRLSALPDALLHHIMSFLKAWEVVRTCALSRWWRHLWASAPCIDLRIRGDDYGETPEDFPDFVRHLFCRREASAKLDTLHLRSSDVDGAHDEDDARLWIRTAIKQGARVIHLVGHRTEDWLCGSRLAVLEHASFVSCNLKILKLSYALIDDNILRQLSSHCPSLEELNLKDCLITGHEISSTSLKILTMFKCQINVNLSIAAPNLVVLHCISPITQAPSFKSMRSLVTGTIILDDYAFSDDFEDFSKDEFDQTTDEDDDCNGNNRKCKTRYGFGVPLEGSYKNDYGYGSDIESDDNSFEYSEIAIDSDEYGINGDDRDSSMDGNCQIAGENSGCNDNKIKGGHNILQSLLNASSLELLADAGEVILTRELKRCLSFSNLKTLSLGEWSMDPGCDALVFLLQHSPNLERLFLELKLNFNNRKPLVSGVKPKEKSFACKHLQMVKIKCSKDDVRIHKLAHLFRTNGIPVDKIFVRWSGSAYLRGEKIMKDLARHELEFWGM</sequence>
<dbReference type="Proteomes" id="UP000275267">
    <property type="component" value="Unassembled WGS sequence"/>
</dbReference>
<accession>A0A3L6RJ92</accession>
<comment type="caution">
    <text evidence="2">The sequence shown here is derived from an EMBL/GenBank/DDBJ whole genome shotgun (WGS) entry which is preliminary data.</text>
</comment>
<dbReference type="PANTHER" id="PTHR34223:SF81">
    <property type="entry name" value="OS08G0281600 PROTEIN"/>
    <property type="match status" value="1"/>
</dbReference>
<protein>
    <recommendedName>
        <fullName evidence="1">F-box domain-containing protein</fullName>
    </recommendedName>
</protein>
<name>A0A3L6RJ92_PANMI</name>
<keyword evidence="3" id="KW-1185">Reference proteome</keyword>
<dbReference type="Gene3D" id="3.80.10.10">
    <property type="entry name" value="Ribonuclease Inhibitor"/>
    <property type="match status" value="1"/>
</dbReference>
<dbReference type="CDD" id="cd22160">
    <property type="entry name" value="F-box_AtFBL13-like"/>
    <property type="match status" value="1"/>
</dbReference>
<proteinExistence type="predicted"/>
<dbReference type="InterPro" id="IPR053781">
    <property type="entry name" value="F-box_AtFBL13-like"/>
</dbReference>
<dbReference type="AlphaFoldDB" id="A0A3L6RJ92"/>
<feature type="domain" description="F-box" evidence="1">
    <location>
        <begin position="87"/>
        <end position="123"/>
    </location>
</feature>
<evidence type="ECO:0000259" key="1">
    <source>
        <dbReference type="Pfam" id="PF00646"/>
    </source>
</evidence>
<dbReference type="PANTHER" id="PTHR34223">
    <property type="entry name" value="OS11G0201299 PROTEIN"/>
    <property type="match status" value="1"/>
</dbReference>
<dbReference type="InterPro" id="IPR036047">
    <property type="entry name" value="F-box-like_dom_sf"/>
</dbReference>
<dbReference type="SUPFAM" id="SSF52047">
    <property type="entry name" value="RNI-like"/>
    <property type="match status" value="1"/>
</dbReference>
<dbReference type="Pfam" id="PF00646">
    <property type="entry name" value="F-box"/>
    <property type="match status" value="1"/>
</dbReference>
<dbReference type="EMBL" id="PQIB02000008">
    <property type="protein sequence ID" value="RLN04580.1"/>
    <property type="molecule type" value="Genomic_DNA"/>
</dbReference>
<dbReference type="InterPro" id="IPR053197">
    <property type="entry name" value="F-box_SCFL_complex_component"/>
</dbReference>
<dbReference type="Gene3D" id="1.20.1280.50">
    <property type="match status" value="1"/>
</dbReference>
<organism evidence="2 3">
    <name type="scientific">Panicum miliaceum</name>
    <name type="common">Proso millet</name>
    <name type="synonym">Broomcorn millet</name>
    <dbReference type="NCBI Taxonomy" id="4540"/>
    <lineage>
        <taxon>Eukaryota</taxon>
        <taxon>Viridiplantae</taxon>
        <taxon>Streptophyta</taxon>
        <taxon>Embryophyta</taxon>
        <taxon>Tracheophyta</taxon>
        <taxon>Spermatophyta</taxon>
        <taxon>Magnoliopsida</taxon>
        <taxon>Liliopsida</taxon>
        <taxon>Poales</taxon>
        <taxon>Poaceae</taxon>
        <taxon>PACMAD clade</taxon>
        <taxon>Panicoideae</taxon>
        <taxon>Panicodae</taxon>
        <taxon>Paniceae</taxon>
        <taxon>Panicinae</taxon>
        <taxon>Panicum</taxon>
        <taxon>Panicum sect. Panicum</taxon>
    </lineage>
</organism>
<dbReference type="OrthoDB" id="645579at2759"/>